<reference evidence="1 2" key="1">
    <citation type="submission" date="2014-04" db="EMBL/GenBank/DDBJ databases">
        <authorList>
            <consortium name="DOE Joint Genome Institute"/>
            <person name="Kuo A."/>
            <person name="Tarkka M."/>
            <person name="Buscot F."/>
            <person name="Kohler A."/>
            <person name="Nagy L.G."/>
            <person name="Floudas D."/>
            <person name="Copeland A."/>
            <person name="Barry K.W."/>
            <person name="Cichocki N."/>
            <person name="Veneault-Fourrey C."/>
            <person name="LaButti K."/>
            <person name="Lindquist E.A."/>
            <person name="Lipzen A."/>
            <person name="Lundell T."/>
            <person name="Morin E."/>
            <person name="Murat C."/>
            <person name="Sun H."/>
            <person name="Tunlid A."/>
            <person name="Henrissat B."/>
            <person name="Grigoriev I.V."/>
            <person name="Hibbett D.S."/>
            <person name="Martin F."/>
            <person name="Nordberg H.P."/>
            <person name="Cantor M.N."/>
            <person name="Hua S.X."/>
        </authorList>
    </citation>
    <scope>NUCLEOTIDE SEQUENCE [LARGE SCALE GENOMIC DNA]</scope>
    <source>
        <strain evidence="1 2">F 1598</strain>
    </source>
</reference>
<name>A0A0C3FBY9_PILCF</name>
<accession>A0A0C3FBY9</accession>
<protein>
    <submittedName>
        <fullName evidence="1">Uncharacterized protein</fullName>
    </submittedName>
</protein>
<reference evidence="2" key="2">
    <citation type="submission" date="2015-01" db="EMBL/GenBank/DDBJ databases">
        <title>Evolutionary Origins and Diversification of the Mycorrhizal Mutualists.</title>
        <authorList>
            <consortium name="DOE Joint Genome Institute"/>
            <consortium name="Mycorrhizal Genomics Consortium"/>
            <person name="Kohler A."/>
            <person name="Kuo A."/>
            <person name="Nagy L.G."/>
            <person name="Floudas D."/>
            <person name="Copeland A."/>
            <person name="Barry K.W."/>
            <person name="Cichocki N."/>
            <person name="Veneault-Fourrey C."/>
            <person name="LaButti K."/>
            <person name="Lindquist E.A."/>
            <person name="Lipzen A."/>
            <person name="Lundell T."/>
            <person name="Morin E."/>
            <person name="Murat C."/>
            <person name="Riley R."/>
            <person name="Ohm R."/>
            <person name="Sun H."/>
            <person name="Tunlid A."/>
            <person name="Henrissat B."/>
            <person name="Grigoriev I.V."/>
            <person name="Hibbett D.S."/>
            <person name="Martin F."/>
        </authorList>
    </citation>
    <scope>NUCLEOTIDE SEQUENCE [LARGE SCALE GENOMIC DNA]</scope>
    <source>
        <strain evidence="2">F 1598</strain>
    </source>
</reference>
<dbReference type="AlphaFoldDB" id="A0A0C3FBY9"/>
<evidence type="ECO:0000313" key="1">
    <source>
        <dbReference type="EMBL" id="KIM77256.1"/>
    </source>
</evidence>
<organism evidence="1 2">
    <name type="scientific">Piloderma croceum (strain F 1598)</name>
    <dbReference type="NCBI Taxonomy" id="765440"/>
    <lineage>
        <taxon>Eukaryota</taxon>
        <taxon>Fungi</taxon>
        <taxon>Dikarya</taxon>
        <taxon>Basidiomycota</taxon>
        <taxon>Agaricomycotina</taxon>
        <taxon>Agaricomycetes</taxon>
        <taxon>Agaricomycetidae</taxon>
        <taxon>Atheliales</taxon>
        <taxon>Atheliaceae</taxon>
        <taxon>Piloderma</taxon>
    </lineage>
</organism>
<gene>
    <name evidence="1" type="ORF">PILCRDRAFT_626131</name>
</gene>
<keyword evidence="2" id="KW-1185">Reference proteome</keyword>
<dbReference type="EMBL" id="KN833027">
    <property type="protein sequence ID" value="KIM77256.1"/>
    <property type="molecule type" value="Genomic_DNA"/>
</dbReference>
<evidence type="ECO:0000313" key="2">
    <source>
        <dbReference type="Proteomes" id="UP000054166"/>
    </source>
</evidence>
<sequence length="61" mass="6752">MLFPCCSVSRLLAATLIKCKTYQAEDEVVAACIQLSNGLETTTYHFRNSRSLSLVTQGCHQ</sequence>
<proteinExistence type="predicted"/>
<dbReference type="HOGENOM" id="CLU_2923485_0_0_1"/>
<dbReference type="InParanoid" id="A0A0C3FBY9"/>
<dbReference type="Proteomes" id="UP000054166">
    <property type="component" value="Unassembled WGS sequence"/>
</dbReference>